<dbReference type="SUPFAM" id="SSF51905">
    <property type="entry name" value="FAD/NAD(P)-binding domain"/>
    <property type="match status" value="1"/>
</dbReference>
<dbReference type="GO" id="GO:0050660">
    <property type="term" value="F:flavin adenine dinucleotide binding"/>
    <property type="evidence" value="ECO:0007669"/>
    <property type="project" value="InterPro"/>
</dbReference>
<keyword evidence="4" id="KW-0560">Oxidoreductase</keyword>
<dbReference type="Pfam" id="PF13450">
    <property type="entry name" value="NAD_binding_8"/>
    <property type="match status" value="1"/>
</dbReference>
<dbReference type="Proteomes" id="UP000199594">
    <property type="component" value="Unassembled WGS sequence"/>
</dbReference>
<dbReference type="AlphaFoldDB" id="A0A1I7A4Z1"/>
<reference evidence="7 8" key="1">
    <citation type="submission" date="2016-10" db="EMBL/GenBank/DDBJ databases">
        <authorList>
            <person name="de Groot N.N."/>
        </authorList>
    </citation>
    <scope>NUCLEOTIDE SEQUENCE [LARGE SCALE GENOMIC DNA]</scope>
    <source>
        <strain evidence="7 8">CGMCC 1.6493</strain>
    </source>
</reference>
<comment type="similarity">
    <text evidence="1">Belongs to the GMC oxidoreductase family.</text>
</comment>
<dbReference type="InterPro" id="IPR007867">
    <property type="entry name" value="GMC_OxRtase_C"/>
</dbReference>
<dbReference type="RefSeq" id="WP_089849091.1">
    <property type="nucleotide sequence ID" value="NZ_FPAQ01000015.1"/>
</dbReference>
<sequence length="526" mass="58197">MATRFDHDDDSVVVIIGSGAGGGTLAHALAKKGIDSVVLEAGKRYQMNDIENDEWEMFKKISWLDERITAGPRQLTETFPGLPAWIVKGVGGSTIHWAGVSLRFQPHEFKLHSEIGDLEGANLLDWPISYEDLEPYYVKAERHMGVTGDSTGMPYHQWNNNFKVLAAGAERIGYTQLRSGPMAINTEEYDERSRCMQAGFCMQGCRFGAKWSTMYTDIPRAEASGHCEVRPRSMALKIEHDAQGRATAVVYADGDGNQHRQRARAVCLAGNSIESPRLLLNSHSSRFPDGLANSSGQVGRNYMTHATSCIFGVMPKPVHMHRGTTFAGIISDEARLDPSRGFVGGYTLEVMSLGVPFFAKFMDPTNAGWGRDITTALDKYDHLSGVWICGEDLPMERNGITLHDTKKDQYGLPVPVVYKGDHPNDVKLRSHGEQQARRCYEAAGAERIFKVPDFPTSHNVGTNRMSARPEDGVVNQWGQTHDIDNLFISDGSQFTSSGAENPTLTIVALALRQADHIAERIQRQEL</sequence>
<dbReference type="SUPFAM" id="SSF54373">
    <property type="entry name" value="FAD-linked reductases, C-terminal domain"/>
    <property type="match status" value="1"/>
</dbReference>
<dbReference type="PANTHER" id="PTHR46056">
    <property type="entry name" value="LONG-CHAIN-ALCOHOL OXIDASE"/>
    <property type="match status" value="1"/>
</dbReference>
<keyword evidence="3" id="KW-0274">FAD</keyword>
<keyword evidence="2" id="KW-0285">Flavoprotein</keyword>
<proteinExistence type="inferred from homology"/>
<evidence type="ECO:0000256" key="1">
    <source>
        <dbReference type="ARBA" id="ARBA00010790"/>
    </source>
</evidence>
<feature type="domain" description="Glucose-methanol-choline oxidoreductase C-terminal" evidence="6">
    <location>
        <begin position="394"/>
        <end position="510"/>
    </location>
</feature>
<dbReference type="GO" id="GO:0016614">
    <property type="term" value="F:oxidoreductase activity, acting on CH-OH group of donors"/>
    <property type="evidence" value="ECO:0007669"/>
    <property type="project" value="InterPro"/>
</dbReference>
<dbReference type="Pfam" id="PF00732">
    <property type="entry name" value="GMC_oxred_N"/>
    <property type="match status" value="1"/>
</dbReference>
<gene>
    <name evidence="7" type="ORF">SAMN04487956_11525</name>
</gene>
<evidence type="ECO:0000259" key="5">
    <source>
        <dbReference type="Pfam" id="PF00732"/>
    </source>
</evidence>
<feature type="domain" description="Glucose-methanol-choline oxidoreductase N-terminal" evidence="5">
    <location>
        <begin position="89"/>
        <end position="306"/>
    </location>
</feature>
<dbReference type="InterPro" id="IPR000172">
    <property type="entry name" value="GMC_OxRdtase_N"/>
</dbReference>
<protein>
    <submittedName>
        <fullName evidence="7">Choline dehydrogenase</fullName>
    </submittedName>
</protein>
<dbReference type="InterPro" id="IPR036188">
    <property type="entry name" value="FAD/NAD-bd_sf"/>
</dbReference>
<dbReference type="Gene3D" id="3.50.50.60">
    <property type="entry name" value="FAD/NAD(P)-binding domain"/>
    <property type="match status" value="2"/>
</dbReference>
<organism evidence="7 8">
    <name type="scientific">Halomonas saccharevitans</name>
    <dbReference type="NCBI Taxonomy" id="416872"/>
    <lineage>
        <taxon>Bacteria</taxon>
        <taxon>Pseudomonadati</taxon>
        <taxon>Pseudomonadota</taxon>
        <taxon>Gammaproteobacteria</taxon>
        <taxon>Oceanospirillales</taxon>
        <taxon>Halomonadaceae</taxon>
        <taxon>Halomonas</taxon>
    </lineage>
</organism>
<evidence type="ECO:0000256" key="2">
    <source>
        <dbReference type="ARBA" id="ARBA00022630"/>
    </source>
</evidence>
<dbReference type="PANTHER" id="PTHR46056:SF12">
    <property type="entry name" value="LONG-CHAIN-ALCOHOL OXIDASE"/>
    <property type="match status" value="1"/>
</dbReference>
<dbReference type="Pfam" id="PF05199">
    <property type="entry name" value="GMC_oxred_C"/>
    <property type="match status" value="1"/>
</dbReference>
<evidence type="ECO:0000256" key="3">
    <source>
        <dbReference type="ARBA" id="ARBA00022827"/>
    </source>
</evidence>
<dbReference type="OrthoDB" id="9787779at2"/>
<dbReference type="EMBL" id="FPAQ01000015">
    <property type="protein sequence ID" value="SFT69967.1"/>
    <property type="molecule type" value="Genomic_DNA"/>
</dbReference>
<accession>A0A1I7A4Z1</accession>
<evidence type="ECO:0000313" key="8">
    <source>
        <dbReference type="Proteomes" id="UP000199594"/>
    </source>
</evidence>
<evidence type="ECO:0000256" key="4">
    <source>
        <dbReference type="ARBA" id="ARBA00023002"/>
    </source>
</evidence>
<evidence type="ECO:0000259" key="6">
    <source>
        <dbReference type="Pfam" id="PF05199"/>
    </source>
</evidence>
<name>A0A1I7A4Z1_9GAMM</name>
<evidence type="ECO:0000313" key="7">
    <source>
        <dbReference type="EMBL" id="SFT69967.1"/>
    </source>
</evidence>